<comment type="caution">
    <text evidence="2">The sequence shown here is derived from an EMBL/GenBank/DDBJ whole genome shotgun (WGS) entry which is preliminary data.</text>
</comment>
<sequence length="333" mass="39313">MDSRGTGEEKLKKRKKHRKHTLGKPGDETIHKHKFGFIEIENPEYYDNQYCFSPSEFLMRKATPEERREMVVNYIIRRDGKPINLEKLAAKLAVSKRTIQSLMRGLKEEGLIEVLPNYEQNGRQEHNSYHYIGPPTEKFGSGLTIGMLYDLKNRAGFRDWEWDDYSYKNKGEYDLMDLYSAKSYRRETRGKFLERRNADKSACIRKPKYLAIRYSHFISKKDGKKTPDKYIRINYKTGEQYDSRPGNLSSHGTKKFKIDFSKQIITFALFGILFGGELEGSEDDPKVIIFNLRTEETYAQFTYWGEKYLYFVRDAEDEDREENLIIYGEFTSK</sequence>
<evidence type="ECO:0000256" key="1">
    <source>
        <dbReference type="SAM" id="MobiDB-lite"/>
    </source>
</evidence>
<organism evidence="2 3">
    <name type="scientific">Candidatus Scatousia excrementigallinarum</name>
    <dbReference type="NCBI Taxonomy" id="2840935"/>
    <lineage>
        <taxon>Bacteria</taxon>
        <taxon>Candidatus Scatousia</taxon>
    </lineage>
</organism>
<protein>
    <submittedName>
        <fullName evidence="2">Uncharacterized protein</fullName>
    </submittedName>
</protein>
<reference evidence="2" key="1">
    <citation type="submission" date="2020-10" db="EMBL/GenBank/DDBJ databases">
        <authorList>
            <person name="Gilroy R."/>
        </authorList>
    </citation>
    <scope>NUCLEOTIDE SEQUENCE</scope>
    <source>
        <strain evidence="2">6276</strain>
    </source>
</reference>
<accession>A0A9D1JMH4</accession>
<dbReference type="AlphaFoldDB" id="A0A9D1JMH4"/>
<feature type="compositionally biased region" description="Basic residues" evidence="1">
    <location>
        <begin position="12"/>
        <end position="22"/>
    </location>
</feature>
<dbReference type="SUPFAM" id="SSF46785">
    <property type="entry name" value="Winged helix' DNA-binding domain"/>
    <property type="match status" value="1"/>
</dbReference>
<dbReference type="InterPro" id="IPR036388">
    <property type="entry name" value="WH-like_DNA-bd_sf"/>
</dbReference>
<evidence type="ECO:0000313" key="3">
    <source>
        <dbReference type="Proteomes" id="UP000823928"/>
    </source>
</evidence>
<dbReference type="Gene3D" id="1.10.10.10">
    <property type="entry name" value="Winged helix-like DNA-binding domain superfamily/Winged helix DNA-binding domain"/>
    <property type="match status" value="1"/>
</dbReference>
<reference evidence="2" key="2">
    <citation type="journal article" date="2021" name="PeerJ">
        <title>Extensive microbial diversity within the chicken gut microbiome revealed by metagenomics and culture.</title>
        <authorList>
            <person name="Gilroy R."/>
            <person name="Ravi A."/>
            <person name="Getino M."/>
            <person name="Pursley I."/>
            <person name="Horton D.L."/>
            <person name="Alikhan N.F."/>
            <person name="Baker D."/>
            <person name="Gharbi K."/>
            <person name="Hall N."/>
            <person name="Watson M."/>
            <person name="Adriaenssens E.M."/>
            <person name="Foster-Nyarko E."/>
            <person name="Jarju S."/>
            <person name="Secka A."/>
            <person name="Antonio M."/>
            <person name="Oren A."/>
            <person name="Chaudhuri R.R."/>
            <person name="La Ragione R."/>
            <person name="Hildebrand F."/>
            <person name="Pallen M.J."/>
        </authorList>
    </citation>
    <scope>NUCLEOTIDE SEQUENCE</scope>
    <source>
        <strain evidence="2">6276</strain>
    </source>
</reference>
<dbReference type="EMBL" id="DVIU01000053">
    <property type="protein sequence ID" value="HIS35524.1"/>
    <property type="molecule type" value="Genomic_DNA"/>
</dbReference>
<gene>
    <name evidence="2" type="ORF">IAC10_02685</name>
</gene>
<feature type="compositionally biased region" description="Basic and acidic residues" evidence="1">
    <location>
        <begin position="1"/>
        <end position="11"/>
    </location>
</feature>
<evidence type="ECO:0000313" key="2">
    <source>
        <dbReference type="EMBL" id="HIS35524.1"/>
    </source>
</evidence>
<dbReference type="InterPro" id="IPR036390">
    <property type="entry name" value="WH_DNA-bd_sf"/>
</dbReference>
<proteinExistence type="predicted"/>
<name>A0A9D1JMH4_9BACT</name>
<feature type="region of interest" description="Disordered" evidence="1">
    <location>
        <begin position="1"/>
        <end position="27"/>
    </location>
</feature>
<dbReference type="Proteomes" id="UP000823928">
    <property type="component" value="Unassembled WGS sequence"/>
</dbReference>